<dbReference type="AlphaFoldDB" id="A0A0E9UQ66"/>
<sequence>MYENSDKKVINLAESDSPTERYCSGLSRVPVLPY</sequence>
<name>A0A0E9UQ66_ANGAN</name>
<reference evidence="1" key="1">
    <citation type="submission" date="2014-11" db="EMBL/GenBank/DDBJ databases">
        <authorList>
            <person name="Amaro Gonzalez C."/>
        </authorList>
    </citation>
    <scope>NUCLEOTIDE SEQUENCE</scope>
</reference>
<organism evidence="1">
    <name type="scientific">Anguilla anguilla</name>
    <name type="common">European freshwater eel</name>
    <name type="synonym">Muraena anguilla</name>
    <dbReference type="NCBI Taxonomy" id="7936"/>
    <lineage>
        <taxon>Eukaryota</taxon>
        <taxon>Metazoa</taxon>
        <taxon>Chordata</taxon>
        <taxon>Craniata</taxon>
        <taxon>Vertebrata</taxon>
        <taxon>Euteleostomi</taxon>
        <taxon>Actinopterygii</taxon>
        <taxon>Neopterygii</taxon>
        <taxon>Teleostei</taxon>
        <taxon>Anguilliformes</taxon>
        <taxon>Anguillidae</taxon>
        <taxon>Anguilla</taxon>
    </lineage>
</organism>
<dbReference type="EMBL" id="GBXM01040615">
    <property type="protein sequence ID" value="JAH67962.1"/>
    <property type="molecule type" value="Transcribed_RNA"/>
</dbReference>
<evidence type="ECO:0000313" key="1">
    <source>
        <dbReference type="EMBL" id="JAH67962.1"/>
    </source>
</evidence>
<proteinExistence type="predicted"/>
<protein>
    <submittedName>
        <fullName evidence="1">Uncharacterized protein</fullName>
    </submittedName>
</protein>
<accession>A0A0E9UQ66</accession>
<reference evidence="1" key="2">
    <citation type="journal article" date="2015" name="Fish Shellfish Immunol.">
        <title>Early steps in the European eel (Anguilla anguilla)-Vibrio vulnificus interaction in the gills: Role of the RtxA13 toxin.</title>
        <authorList>
            <person name="Callol A."/>
            <person name="Pajuelo D."/>
            <person name="Ebbesson L."/>
            <person name="Teles M."/>
            <person name="MacKenzie S."/>
            <person name="Amaro C."/>
        </authorList>
    </citation>
    <scope>NUCLEOTIDE SEQUENCE</scope>
</reference>